<name>A0A2I1R3U1_9ACTN</name>
<evidence type="ECO:0000313" key="6">
    <source>
        <dbReference type="Proteomes" id="UP000234662"/>
    </source>
</evidence>
<organism evidence="5 6">
    <name type="scientific">Gordonia terrae</name>
    <dbReference type="NCBI Taxonomy" id="2055"/>
    <lineage>
        <taxon>Bacteria</taxon>
        <taxon>Bacillati</taxon>
        <taxon>Actinomycetota</taxon>
        <taxon>Actinomycetes</taxon>
        <taxon>Mycobacteriales</taxon>
        <taxon>Gordoniaceae</taxon>
        <taxon>Gordonia</taxon>
    </lineage>
</organism>
<evidence type="ECO:0000256" key="2">
    <source>
        <dbReference type="ARBA" id="ARBA00023034"/>
    </source>
</evidence>
<dbReference type="EMBL" id="PKJC01000021">
    <property type="protein sequence ID" value="PKZ63759.1"/>
    <property type="molecule type" value="Genomic_DNA"/>
</dbReference>
<evidence type="ECO:0000313" key="5">
    <source>
        <dbReference type="EMBL" id="PKZ63759.1"/>
    </source>
</evidence>
<dbReference type="Gene3D" id="1.10.3630.10">
    <property type="entry name" value="yeast vps74-n-term truncation variant domain like"/>
    <property type="match status" value="1"/>
</dbReference>
<dbReference type="AlphaFoldDB" id="A0A2I1R3U1"/>
<comment type="subcellular location">
    <subcellularLocation>
        <location evidence="1">Golgi apparatus membrane</location>
        <topology evidence="1">Peripheral membrane protein</topology>
        <orientation evidence="1">Cytoplasmic side</orientation>
    </subcellularLocation>
</comment>
<reference evidence="5 6" key="1">
    <citation type="submission" date="2017-12" db="EMBL/GenBank/DDBJ databases">
        <title>Phylogenetic diversity of female urinary microbiome.</title>
        <authorList>
            <person name="Thomas-White K."/>
            <person name="Wolfe A.J."/>
        </authorList>
    </citation>
    <scope>NUCLEOTIDE SEQUENCE [LARGE SCALE GENOMIC DNA]</scope>
    <source>
        <strain evidence="5 6">UMB0777</strain>
    </source>
</reference>
<dbReference type="InterPro" id="IPR038261">
    <property type="entry name" value="GPP34-like_sf"/>
</dbReference>
<keyword evidence="4" id="KW-0472">Membrane</keyword>
<keyword evidence="3" id="KW-0446">Lipid-binding</keyword>
<sequence length="227" mass="23783">MDTTPLIVEDLLLMLLDDESGAIAGEGTLFYTLGGAVLVELGLRGAVEIDDTGGGLTGARITAVPGAEPSDPLLARAYGTIAQRPRGVQTLLPTIGADLRGTVLDRLQERGLIREERRKVLGLFPTTRLLPIDTGYEKALQDRVRAVLVDGADPDARTAAVAALLSASGVLSHLHPTIRWSGEVYRRGKQLEKGNWGAEAVNTAVVRTAAAIAASSVAVTVTVVGTN</sequence>
<dbReference type="RefSeq" id="WP_101821849.1">
    <property type="nucleotide sequence ID" value="NZ_PKJC01000021.1"/>
</dbReference>
<evidence type="ECO:0000256" key="4">
    <source>
        <dbReference type="ARBA" id="ARBA00023136"/>
    </source>
</evidence>
<proteinExistence type="predicted"/>
<dbReference type="Pfam" id="PF05719">
    <property type="entry name" value="GPP34"/>
    <property type="match status" value="1"/>
</dbReference>
<evidence type="ECO:0000256" key="1">
    <source>
        <dbReference type="ARBA" id="ARBA00004255"/>
    </source>
</evidence>
<evidence type="ECO:0000256" key="3">
    <source>
        <dbReference type="ARBA" id="ARBA00023121"/>
    </source>
</evidence>
<accession>A0A2I1R3U1</accession>
<dbReference type="STRING" id="2055.BCM27_00920"/>
<dbReference type="Proteomes" id="UP000234662">
    <property type="component" value="Unassembled WGS sequence"/>
</dbReference>
<comment type="caution">
    <text evidence="5">The sequence shown here is derived from an EMBL/GenBank/DDBJ whole genome shotgun (WGS) entry which is preliminary data.</text>
</comment>
<dbReference type="GO" id="GO:0012505">
    <property type="term" value="C:endomembrane system"/>
    <property type="evidence" value="ECO:0007669"/>
    <property type="project" value="UniProtKB-ARBA"/>
</dbReference>
<dbReference type="InterPro" id="IPR008628">
    <property type="entry name" value="GPP34-like"/>
</dbReference>
<dbReference type="GO" id="GO:0070273">
    <property type="term" value="F:phosphatidylinositol-4-phosphate binding"/>
    <property type="evidence" value="ECO:0007669"/>
    <property type="project" value="InterPro"/>
</dbReference>
<dbReference type="GO" id="GO:0005737">
    <property type="term" value="C:cytoplasm"/>
    <property type="evidence" value="ECO:0007669"/>
    <property type="project" value="UniProtKB-ARBA"/>
</dbReference>
<gene>
    <name evidence="5" type="ORF">CYJ73_20175</name>
</gene>
<keyword evidence="2" id="KW-0333">Golgi apparatus</keyword>
<protein>
    <submittedName>
        <fullName evidence="5">GPP34 family phosphoprotein</fullName>
    </submittedName>
</protein>